<feature type="signal peptide" evidence="1">
    <location>
        <begin position="1"/>
        <end position="15"/>
    </location>
</feature>
<dbReference type="EMBL" id="QGNW01001150">
    <property type="protein sequence ID" value="RVW53303.1"/>
    <property type="molecule type" value="Genomic_DNA"/>
</dbReference>
<keyword evidence="1" id="KW-0732">Signal</keyword>
<evidence type="ECO:0000256" key="1">
    <source>
        <dbReference type="SAM" id="SignalP"/>
    </source>
</evidence>
<dbReference type="Proteomes" id="UP000288805">
    <property type="component" value="Unassembled WGS sequence"/>
</dbReference>
<organism evidence="2 3">
    <name type="scientific">Vitis vinifera</name>
    <name type="common">Grape</name>
    <dbReference type="NCBI Taxonomy" id="29760"/>
    <lineage>
        <taxon>Eukaryota</taxon>
        <taxon>Viridiplantae</taxon>
        <taxon>Streptophyta</taxon>
        <taxon>Embryophyta</taxon>
        <taxon>Tracheophyta</taxon>
        <taxon>Spermatophyta</taxon>
        <taxon>Magnoliopsida</taxon>
        <taxon>eudicotyledons</taxon>
        <taxon>Gunneridae</taxon>
        <taxon>Pentapetalae</taxon>
        <taxon>rosids</taxon>
        <taxon>Vitales</taxon>
        <taxon>Vitaceae</taxon>
        <taxon>Viteae</taxon>
        <taxon>Vitis</taxon>
    </lineage>
</organism>
<name>A0A438F032_VITVI</name>
<evidence type="ECO:0000313" key="2">
    <source>
        <dbReference type="EMBL" id="RVW53303.1"/>
    </source>
</evidence>
<dbReference type="AlphaFoldDB" id="A0A438F032"/>
<feature type="chain" id="PRO_5019219392" evidence="1">
    <location>
        <begin position="16"/>
        <end position="68"/>
    </location>
</feature>
<gene>
    <name evidence="2" type="ORF">CK203_088514</name>
</gene>
<comment type="caution">
    <text evidence="2">The sequence shown here is derived from an EMBL/GenBank/DDBJ whole genome shotgun (WGS) entry which is preliminary data.</text>
</comment>
<reference evidence="2 3" key="1">
    <citation type="journal article" date="2018" name="PLoS Genet.">
        <title>Population sequencing reveals clonal diversity and ancestral inbreeding in the grapevine cultivar Chardonnay.</title>
        <authorList>
            <person name="Roach M.J."/>
            <person name="Johnson D.L."/>
            <person name="Bohlmann J."/>
            <person name="van Vuuren H.J."/>
            <person name="Jones S.J."/>
            <person name="Pretorius I.S."/>
            <person name="Schmidt S.A."/>
            <person name="Borneman A.R."/>
        </authorList>
    </citation>
    <scope>NUCLEOTIDE SEQUENCE [LARGE SCALE GENOMIC DNA]</scope>
    <source>
        <strain evidence="3">cv. Chardonnay</strain>
        <tissue evidence="2">Leaf</tissue>
    </source>
</reference>
<accession>A0A438F032</accession>
<evidence type="ECO:0000313" key="3">
    <source>
        <dbReference type="Proteomes" id="UP000288805"/>
    </source>
</evidence>
<protein>
    <submittedName>
        <fullName evidence="2">Uncharacterized protein</fullName>
    </submittedName>
</protein>
<proteinExistence type="predicted"/>
<sequence>MGLILSTLILDQVSGDICSCCNFEVTRSYVHRNVIQHKGKCHSSSPLKWCSPWKESSSHQLVFGLPMP</sequence>